<feature type="transmembrane region" description="Helical" evidence="8">
    <location>
        <begin position="286"/>
        <end position="305"/>
    </location>
</feature>
<keyword evidence="11" id="KW-1185">Reference proteome</keyword>
<dbReference type="RefSeq" id="WP_114591223.1">
    <property type="nucleotide sequence ID" value="NZ_CP031165.1"/>
</dbReference>
<feature type="domain" description="Major facilitator superfamily (MFS) profile" evidence="9">
    <location>
        <begin position="13"/>
        <end position="396"/>
    </location>
</feature>
<comment type="subcellular location">
    <subcellularLocation>
        <location evidence="1">Cell membrane</location>
        <topology evidence="1">Multi-pass membrane protein</topology>
    </subcellularLocation>
</comment>
<evidence type="ECO:0000256" key="7">
    <source>
        <dbReference type="ARBA" id="ARBA00023136"/>
    </source>
</evidence>
<dbReference type="InterPro" id="IPR004812">
    <property type="entry name" value="Efflux_drug-R_Bcr/CmlA"/>
</dbReference>
<dbReference type="GO" id="GO:0005886">
    <property type="term" value="C:plasma membrane"/>
    <property type="evidence" value="ECO:0007669"/>
    <property type="project" value="UniProtKB-SubCell"/>
</dbReference>
<comment type="similarity">
    <text evidence="2">Belongs to the major facilitator superfamily. Bcr/CmlA family.</text>
</comment>
<evidence type="ECO:0000256" key="8">
    <source>
        <dbReference type="SAM" id="Phobius"/>
    </source>
</evidence>
<dbReference type="NCBIfam" id="TIGR00710">
    <property type="entry name" value="efflux_Bcr_CflA"/>
    <property type="match status" value="1"/>
</dbReference>
<dbReference type="InterPro" id="IPR011701">
    <property type="entry name" value="MFS"/>
</dbReference>
<feature type="transmembrane region" description="Helical" evidence="8">
    <location>
        <begin position="81"/>
        <end position="100"/>
    </location>
</feature>
<feature type="transmembrane region" description="Helical" evidence="8">
    <location>
        <begin position="374"/>
        <end position="395"/>
    </location>
</feature>
<reference evidence="10 11" key="1">
    <citation type="submission" date="2018-09" db="EMBL/GenBank/DDBJ databases">
        <title>Complete genome sequence of Euzebya sp. DY32-46 isolated from seawater of Pacific Ocean.</title>
        <authorList>
            <person name="Xu L."/>
            <person name="Wu Y.-H."/>
            <person name="Xu X.-W."/>
        </authorList>
    </citation>
    <scope>NUCLEOTIDE SEQUENCE [LARGE SCALE GENOMIC DNA]</scope>
    <source>
        <strain evidence="10 11">DY32-46</strain>
    </source>
</reference>
<feature type="transmembrane region" description="Helical" evidence="8">
    <location>
        <begin position="253"/>
        <end position="274"/>
    </location>
</feature>
<evidence type="ECO:0000256" key="4">
    <source>
        <dbReference type="ARBA" id="ARBA00022475"/>
    </source>
</evidence>
<feature type="transmembrane region" description="Helical" evidence="8">
    <location>
        <begin position="311"/>
        <end position="329"/>
    </location>
</feature>
<dbReference type="InterPro" id="IPR020846">
    <property type="entry name" value="MFS_dom"/>
</dbReference>
<evidence type="ECO:0000256" key="5">
    <source>
        <dbReference type="ARBA" id="ARBA00022692"/>
    </source>
</evidence>
<accession>A0A346XWL0</accession>
<sequence length="418" mass="43541">MAAARRRLGQFEFTALLAATMSMAALGIDLLLPAFGDIRTDLGLSVDSTAVAGLVTAYFLGLAIGQPGYGPISDALGRKPVLYASFGVYIVGALATSLAPTLPLLLGARFLWGLGAAGPRVITVAIIRDRYEGEEMSRAMSLVMSVFMLVPVFAPTIGAAGISVASWRWLFVACAIAAGLLALWMTRMSETLAPEHRGDLNMGRLGRAAKMVVSNRQTVGYTLAMTSMYGGFTSYLASSELIFGDVFGVGERFPVIFGGLAIVMGFGMLLNARIVRQVGSARLSHVTLMTYVVAAVVLLATAMFGGGAPPLWAFLLTMAVVLFGHALIIPNFNTMAMAPMGAVAGMASSIVGAVQVAAGALLGAVIDRMYDGTVVPFAASLLTCGVVAVGLVAWAEGGTLTLLRRRPQPAQPVPSAVR</sequence>
<feature type="transmembrane region" description="Helical" evidence="8">
    <location>
        <begin position="341"/>
        <end position="362"/>
    </location>
</feature>
<dbReference type="GO" id="GO:1990961">
    <property type="term" value="P:xenobiotic detoxification by transmembrane export across the plasma membrane"/>
    <property type="evidence" value="ECO:0007669"/>
    <property type="project" value="InterPro"/>
</dbReference>
<gene>
    <name evidence="10" type="ORF">DVS28_a1922</name>
</gene>
<evidence type="ECO:0000313" key="11">
    <source>
        <dbReference type="Proteomes" id="UP000264006"/>
    </source>
</evidence>
<evidence type="ECO:0000256" key="2">
    <source>
        <dbReference type="ARBA" id="ARBA00006236"/>
    </source>
</evidence>
<feature type="transmembrane region" description="Helical" evidence="8">
    <location>
        <begin position="51"/>
        <end position="69"/>
    </location>
</feature>
<organism evidence="10 11">
    <name type="scientific">Euzebya pacifica</name>
    <dbReference type="NCBI Taxonomy" id="1608957"/>
    <lineage>
        <taxon>Bacteria</taxon>
        <taxon>Bacillati</taxon>
        <taxon>Actinomycetota</taxon>
        <taxon>Nitriliruptoria</taxon>
        <taxon>Euzebyales</taxon>
    </lineage>
</organism>
<evidence type="ECO:0000256" key="1">
    <source>
        <dbReference type="ARBA" id="ARBA00004651"/>
    </source>
</evidence>
<evidence type="ECO:0000256" key="3">
    <source>
        <dbReference type="ARBA" id="ARBA00022448"/>
    </source>
</evidence>
<dbReference type="PROSITE" id="PS50850">
    <property type="entry name" value="MFS"/>
    <property type="match status" value="1"/>
</dbReference>
<dbReference type="Pfam" id="PF07690">
    <property type="entry name" value="MFS_1"/>
    <property type="match status" value="1"/>
</dbReference>
<feature type="transmembrane region" description="Helical" evidence="8">
    <location>
        <begin position="139"/>
        <end position="161"/>
    </location>
</feature>
<dbReference type="AlphaFoldDB" id="A0A346XWL0"/>
<proteinExistence type="inferred from homology"/>
<dbReference type="SUPFAM" id="SSF103473">
    <property type="entry name" value="MFS general substrate transporter"/>
    <property type="match status" value="1"/>
</dbReference>
<evidence type="ECO:0000313" key="10">
    <source>
        <dbReference type="EMBL" id="AXV06607.1"/>
    </source>
</evidence>
<feature type="transmembrane region" description="Helical" evidence="8">
    <location>
        <begin position="167"/>
        <end position="186"/>
    </location>
</feature>
<keyword evidence="6 8" id="KW-1133">Transmembrane helix</keyword>
<dbReference type="Gene3D" id="1.20.1720.10">
    <property type="entry name" value="Multidrug resistance protein D"/>
    <property type="match status" value="1"/>
</dbReference>
<keyword evidence="4" id="KW-1003">Cell membrane</keyword>
<dbReference type="CDD" id="cd17320">
    <property type="entry name" value="MFS_MdfA_MDR_like"/>
    <property type="match status" value="1"/>
</dbReference>
<dbReference type="Proteomes" id="UP000264006">
    <property type="component" value="Chromosome"/>
</dbReference>
<dbReference type="EMBL" id="CP031165">
    <property type="protein sequence ID" value="AXV06607.1"/>
    <property type="molecule type" value="Genomic_DNA"/>
</dbReference>
<feature type="transmembrane region" description="Helical" evidence="8">
    <location>
        <begin position="106"/>
        <end position="127"/>
    </location>
</feature>
<dbReference type="InterPro" id="IPR036259">
    <property type="entry name" value="MFS_trans_sf"/>
</dbReference>
<dbReference type="GO" id="GO:0042910">
    <property type="term" value="F:xenobiotic transmembrane transporter activity"/>
    <property type="evidence" value="ECO:0007669"/>
    <property type="project" value="InterPro"/>
</dbReference>
<dbReference type="PANTHER" id="PTHR23502">
    <property type="entry name" value="MAJOR FACILITATOR SUPERFAMILY"/>
    <property type="match status" value="1"/>
</dbReference>
<dbReference type="OrthoDB" id="9814303at2"/>
<keyword evidence="7 8" id="KW-0472">Membrane</keyword>
<protein>
    <submittedName>
        <fullName evidence="10">MFS family multidrug efflux protein, similarity to bicyclomycin resistance protein Bcr</fullName>
    </submittedName>
</protein>
<keyword evidence="5 8" id="KW-0812">Transmembrane</keyword>
<name>A0A346XWL0_9ACTN</name>
<feature type="transmembrane region" description="Helical" evidence="8">
    <location>
        <begin position="219"/>
        <end position="238"/>
    </location>
</feature>
<evidence type="ECO:0000256" key="6">
    <source>
        <dbReference type="ARBA" id="ARBA00022989"/>
    </source>
</evidence>
<keyword evidence="3" id="KW-0813">Transport</keyword>
<dbReference type="KEGG" id="euz:DVS28_a1922"/>
<dbReference type="PANTHER" id="PTHR23502:SF132">
    <property type="entry name" value="POLYAMINE TRANSPORTER 2-RELATED"/>
    <property type="match status" value="1"/>
</dbReference>
<evidence type="ECO:0000259" key="9">
    <source>
        <dbReference type="PROSITE" id="PS50850"/>
    </source>
</evidence>